<dbReference type="GO" id="GO:0032259">
    <property type="term" value="P:methylation"/>
    <property type="evidence" value="ECO:0007669"/>
    <property type="project" value="UniProtKB-KW"/>
</dbReference>
<dbReference type="SUPFAM" id="SSF53335">
    <property type="entry name" value="S-adenosyl-L-methionine-dependent methyltransferases"/>
    <property type="match status" value="1"/>
</dbReference>
<feature type="domain" description="Release factor glutamine methyltransferase N-terminal" evidence="7">
    <location>
        <begin position="59"/>
        <end position="127"/>
    </location>
</feature>
<dbReference type="InterPro" id="IPR002052">
    <property type="entry name" value="DNA_methylase_N6_adenine_CS"/>
</dbReference>
<feature type="domain" description="Methyltransferase small" evidence="6">
    <location>
        <begin position="168"/>
        <end position="258"/>
    </location>
</feature>
<evidence type="ECO:0000259" key="7">
    <source>
        <dbReference type="Pfam" id="PF17827"/>
    </source>
</evidence>
<gene>
    <name evidence="8" type="primary">ORF184872</name>
</gene>
<dbReference type="InterPro" id="IPR004556">
    <property type="entry name" value="HemK-like"/>
</dbReference>
<evidence type="ECO:0000313" key="8">
    <source>
        <dbReference type="EMBL" id="CEK91790.1"/>
    </source>
</evidence>
<dbReference type="InterPro" id="IPR050320">
    <property type="entry name" value="N5-glutamine_MTase"/>
</dbReference>
<dbReference type="InterPro" id="IPR007848">
    <property type="entry name" value="Small_mtfrase_dom"/>
</dbReference>
<evidence type="ECO:0000259" key="6">
    <source>
        <dbReference type="Pfam" id="PF05175"/>
    </source>
</evidence>
<dbReference type="Gene3D" id="1.10.8.10">
    <property type="entry name" value="DNA helicase RuvA subunit, C-terminal domain"/>
    <property type="match status" value="1"/>
</dbReference>
<dbReference type="NCBIfam" id="TIGR03534">
    <property type="entry name" value="RF_mod_PrmC"/>
    <property type="match status" value="1"/>
</dbReference>
<dbReference type="PROSITE" id="PS00092">
    <property type="entry name" value="N6_MTASE"/>
    <property type="match status" value="1"/>
</dbReference>
<proteinExistence type="predicted"/>
<reference evidence="8" key="1">
    <citation type="submission" date="2014-12" db="EMBL/GenBank/DDBJ databases">
        <title>Insight into the proteome of Arion vulgaris.</title>
        <authorList>
            <person name="Aradska J."/>
            <person name="Bulat T."/>
            <person name="Smidak R."/>
            <person name="Sarate P."/>
            <person name="Gangsoo J."/>
            <person name="Sialana F."/>
            <person name="Bilban M."/>
            <person name="Lubec G."/>
        </authorList>
    </citation>
    <scope>NUCLEOTIDE SEQUENCE</scope>
    <source>
        <tissue evidence="8">Skin</tissue>
    </source>
</reference>
<comment type="catalytic activity">
    <reaction evidence="5">
        <text>L-glutaminyl-[peptide chain release factor] + S-adenosyl-L-methionine = N(5)-methyl-L-glutaminyl-[peptide chain release factor] + S-adenosyl-L-homocysteine + H(+)</text>
        <dbReference type="Rhea" id="RHEA:42896"/>
        <dbReference type="Rhea" id="RHEA-COMP:10271"/>
        <dbReference type="Rhea" id="RHEA-COMP:10272"/>
        <dbReference type="ChEBI" id="CHEBI:15378"/>
        <dbReference type="ChEBI" id="CHEBI:30011"/>
        <dbReference type="ChEBI" id="CHEBI:57856"/>
        <dbReference type="ChEBI" id="CHEBI:59789"/>
        <dbReference type="ChEBI" id="CHEBI:61891"/>
        <dbReference type="EC" id="2.1.1.297"/>
    </reaction>
</comment>
<dbReference type="Pfam" id="PF17827">
    <property type="entry name" value="PrmC_N"/>
    <property type="match status" value="1"/>
</dbReference>
<evidence type="ECO:0000256" key="4">
    <source>
        <dbReference type="ARBA" id="ARBA00022691"/>
    </source>
</evidence>
<dbReference type="Pfam" id="PF05175">
    <property type="entry name" value="MTS"/>
    <property type="match status" value="1"/>
</dbReference>
<dbReference type="PANTHER" id="PTHR18895:SF74">
    <property type="entry name" value="MTRF1L RELEASE FACTOR GLUTAMINE METHYLTRANSFERASE"/>
    <property type="match status" value="1"/>
</dbReference>
<dbReference type="EMBL" id="HACG01044925">
    <property type="protein sequence ID" value="CEK91790.1"/>
    <property type="molecule type" value="Transcribed_RNA"/>
</dbReference>
<dbReference type="EC" id="2.1.1.297" evidence="1"/>
<evidence type="ECO:0000256" key="5">
    <source>
        <dbReference type="ARBA" id="ARBA00048391"/>
    </source>
</evidence>
<dbReference type="NCBIfam" id="TIGR00536">
    <property type="entry name" value="hemK_fam"/>
    <property type="match status" value="1"/>
</dbReference>
<dbReference type="InterPro" id="IPR040758">
    <property type="entry name" value="PrmC_N"/>
</dbReference>
<dbReference type="AlphaFoldDB" id="A0A0B7BHX8"/>
<evidence type="ECO:0000256" key="3">
    <source>
        <dbReference type="ARBA" id="ARBA00022679"/>
    </source>
</evidence>
<protein>
    <recommendedName>
        <fullName evidence="1">peptide chain release factor N(5)-glutamine methyltransferase</fullName>
        <ecNumber evidence="1">2.1.1.297</ecNumber>
    </recommendedName>
</protein>
<keyword evidence="4" id="KW-0949">S-adenosyl-L-methionine</keyword>
<dbReference type="InterPro" id="IPR019874">
    <property type="entry name" value="RF_methyltr_PrmC"/>
</dbReference>
<keyword evidence="3" id="KW-0808">Transferase</keyword>
<sequence length="347" mass="39317">MMILHSIFRRACKIRKNICKNVYVGMLCTKQSKFCFVTAVRSHSSGSCTDITSCCLKDVFEQWTKEFELHKISEPKTSAEIIIAHVLGYKTLYFVDKKYTTLTTSEINTVNKLCQLRLARMPVQYVIEEWDFHDLTLKMRPPVLIPRPETEELASLCTKTFTQTEDMPVRTFLEIGPGTGAISIYLLKTFSKMCGVALDISSHACKLTSENAATVGVSDRLSVMEGDYHLDNVVQQLAKHGPYDLIVSNPPYITAEEMKNLQPEILWYEDHQALDGGPDGLNLIRHIIQSSTQLLVKGGHVWLEVAPQHPTSIQNILNESDCNRKLTLVEVVKDVFGKNRFCHLQYS</sequence>
<dbReference type="PANTHER" id="PTHR18895">
    <property type="entry name" value="HEMK METHYLTRANSFERASE"/>
    <property type="match status" value="1"/>
</dbReference>
<organism evidence="8">
    <name type="scientific">Arion vulgaris</name>
    <dbReference type="NCBI Taxonomy" id="1028688"/>
    <lineage>
        <taxon>Eukaryota</taxon>
        <taxon>Metazoa</taxon>
        <taxon>Spiralia</taxon>
        <taxon>Lophotrochozoa</taxon>
        <taxon>Mollusca</taxon>
        <taxon>Gastropoda</taxon>
        <taxon>Heterobranchia</taxon>
        <taxon>Euthyneura</taxon>
        <taxon>Panpulmonata</taxon>
        <taxon>Eupulmonata</taxon>
        <taxon>Stylommatophora</taxon>
        <taxon>Helicina</taxon>
        <taxon>Arionoidea</taxon>
        <taxon>Arionidae</taxon>
        <taxon>Arion</taxon>
    </lineage>
</organism>
<evidence type="ECO:0000256" key="2">
    <source>
        <dbReference type="ARBA" id="ARBA00022603"/>
    </source>
</evidence>
<keyword evidence="2" id="KW-0489">Methyltransferase</keyword>
<name>A0A0B7BHX8_9EUPU</name>
<dbReference type="InterPro" id="IPR029063">
    <property type="entry name" value="SAM-dependent_MTases_sf"/>
</dbReference>
<evidence type="ECO:0000256" key="1">
    <source>
        <dbReference type="ARBA" id="ARBA00012771"/>
    </source>
</evidence>
<dbReference type="GO" id="GO:0003676">
    <property type="term" value="F:nucleic acid binding"/>
    <property type="evidence" value="ECO:0007669"/>
    <property type="project" value="InterPro"/>
</dbReference>
<accession>A0A0B7BHX8</accession>
<dbReference type="GO" id="GO:0102559">
    <property type="term" value="F:peptide chain release factor N(5)-glutamine methyltransferase activity"/>
    <property type="evidence" value="ECO:0007669"/>
    <property type="project" value="UniProtKB-EC"/>
</dbReference>
<dbReference type="Gene3D" id="3.40.50.150">
    <property type="entry name" value="Vaccinia Virus protein VP39"/>
    <property type="match status" value="1"/>
</dbReference>
<dbReference type="GO" id="GO:0005739">
    <property type="term" value="C:mitochondrion"/>
    <property type="evidence" value="ECO:0007669"/>
    <property type="project" value="TreeGrafter"/>
</dbReference>
<dbReference type="CDD" id="cd02440">
    <property type="entry name" value="AdoMet_MTases"/>
    <property type="match status" value="1"/>
</dbReference>